<keyword evidence="1" id="KW-1133">Transmembrane helix</keyword>
<comment type="caution">
    <text evidence="3">The sequence shown here is derived from an EMBL/GenBank/DDBJ whole genome shotgun (WGS) entry which is preliminary data.</text>
</comment>
<dbReference type="Pfam" id="PF02517">
    <property type="entry name" value="Rce1-like"/>
    <property type="match status" value="1"/>
</dbReference>
<organism evidence="3 4">
    <name type="scientific">Sphingomonas melonis</name>
    <dbReference type="NCBI Taxonomy" id="152682"/>
    <lineage>
        <taxon>Bacteria</taxon>
        <taxon>Pseudomonadati</taxon>
        <taxon>Pseudomonadota</taxon>
        <taxon>Alphaproteobacteria</taxon>
        <taxon>Sphingomonadales</taxon>
        <taxon>Sphingomonadaceae</taxon>
        <taxon>Sphingomonas</taxon>
    </lineage>
</organism>
<dbReference type="GO" id="GO:0080120">
    <property type="term" value="P:CAAX-box protein maturation"/>
    <property type="evidence" value="ECO:0007669"/>
    <property type="project" value="UniProtKB-ARBA"/>
</dbReference>
<feature type="transmembrane region" description="Helical" evidence="1">
    <location>
        <begin position="187"/>
        <end position="205"/>
    </location>
</feature>
<proteinExistence type="predicted"/>
<dbReference type="GO" id="GO:0006508">
    <property type="term" value="P:proteolysis"/>
    <property type="evidence" value="ECO:0007669"/>
    <property type="project" value="UniProtKB-KW"/>
</dbReference>
<keyword evidence="3" id="KW-0378">Hydrolase</keyword>
<keyword evidence="3" id="KW-0645">Protease</keyword>
<dbReference type="GO" id="GO:0004175">
    <property type="term" value="F:endopeptidase activity"/>
    <property type="evidence" value="ECO:0007669"/>
    <property type="project" value="UniProtKB-ARBA"/>
</dbReference>
<gene>
    <name evidence="3" type="ORF">HD841_002386</name>
</gene>
<evidence type="ECO:0000259" key="2">
    <source>
        <dbReference type="Pfam" id="PF02517"/>
    </source>
</evidence>
<keyword evidence="1" id="KW-0812">Transmembrane</keyword>
<evidence type="ECO:0000256" key="1">
    <source>
        <dbReference type="SAM" id="Phobius"/>
    </source>
</evidence>
<dbReference type="AlphaFoldDB" id="A0A7Y9K324"/>
<keyword evidence="4" id="KW-1185">Reference proteome</keyword>
<reference evidence="3 4" key="2">
    <citation type="submission" date="2020-08" db="EMBL/GenBank/DDBJ databases">
        <title>The Agave Microbiome: Exploring the role of microbial communities in plant adaptations to desert environments.</title>
        <authorList>
            <person name="Partida-Martinez L.P."/>
        </authorList>
    </citation>
    <scope>NUCLEOTIDE SEQUENCE [LARGE SCALE GENOMIC DNA]</scope>
    <source>
        <strain evidence="3 4">AS2.3</strain>
    </source>
</reference>
<dbReference type="InterPro" id="IPR003675">
    <property type="entry name" value="Rce1/LyrA-like_dom"/>
</dbReference>
<feature type="transmembrane region" description="Helical" evidence="1">
    <location>
        <begin position="154"/>
        <end position="180"/>
    </location>
</feature>
<evidence type="ECO:0000313" key="4">
    <source>
        <dbReference type="Proteomes" id="UP000517753"/>
    </source>
</evidence>
<reference evidence="3 4" key="1">
    <citation type="submission" date="2020-07" db="EMBL/GenBank/DDBJ databases">
        <authorList>
            <person name="Partida-Martinez L."/>
            <person name="Huntemann M."/>
            <person name="Clum A."/>
            <person name="Wang J."/>
            <person name="Palaniappan K."/>
            <person name="Ritter S."/>
            <person name="Chen I.-M."/>
            <person name="Stamatis D."/>
            <person name="Reddy T."/>
            <person name="O'Malley R."/>
            <person name="Daum C."/>
            <person name="Shapiro N."/>
            <person name="Ivanova N."/>
            <person name="Kyrpides N."/>
            <person name="Woyke T."/>
        </authorList>
    </citation>
    <scope>NUCLEOTIDE SEQUENCE [LARGE SCALE GENOMIC DNA]</scope>
    <source>
        <strain evidence="3 4">AS2.3</strain>
    </source>
</reference>
<feature type="domain" description="CAAX prenyl protease 2/Lysostaphin resistance protein A-like" evidence="2">
    <location>
        <begin position="134"/>
        <end position="222"/>
    </location>
</feature>
<feature type="transmembrane region" description="Helical" evidence="1">
    <location>
        <begin position="87"/>
        <end position="109"/>
    </location>
</feature>
<name>A0A7Y9K324_9SPHN</name>
<accession>A0A7Y9K324</accession>
<keyword evidence="1" id="KW-0472">Membrane</keyword>
<feature type="transmembrane region" description="Helical" evidence="1">
    <location>
        <begin position="43"/>
        <end position="67"/>
    </location>
</feature>
<sequence length="247" mass="26195">MTAMLVTLLFVLTIGYQIALLRRGRMFAWVRVGFRARHLRWAATLWIGYGVTALIGLIAVQRLFGIWLLPAELWALAFGAGVPPGSIGAGTVAIGLGTGSLLGLLLTWWRARRGRAPWAAGNVSAVMPTSDADLWPAAVLALSAGTAEELFYRLWLPLIVAMATGSGLAGTIVATTAFAAMHRYQGWIGMAATFVGGGLLAALYMGTGALWVPMAVHVLVDLNALVLRPALSARVRRRLSSSAASRS</sequence>
<dbReference type="EMBL" id="JACCBY010000003">
    <property type="protein sequence ID" value="NYD90589.1"/>
    <property type="molecule type" value="Genomic_DNA"/>
</dbReference>
<protein>
    <submittedName>
        <fullName evidence="3">Membrane protease YdiL (CAAX protease family)</fullName>
    </submittedName>
</protein>
<dbReference type="Proteomes" id="UP000517753">
    <property type="component" value="Unassembled WGS sequence"/>
</dbReference>
<evidence type="ECO:0000313" key="3">
    <source>
        <dbReference type="EMBL" id="NYD90589.1"/>
    </source>
</evidence>
<feature type="transmembrane region" description="Helical" evidence="1">
    <location>
        <begin position="6"/>
        <end position="22"/>
    </location>
</feature>